<reference evidence="3" key="1">
    <citation type="submission" date="2016-10" db="EMBL/GenBank/DDBJ databases">
        <authorList>
            <person name="Varghese N."/>
            <person name="Submissions S."/>
        </authorList>
    </citation>
    <scope>NUCLEOTIDE SEQUENCE [LARGE SCALE GENOMIC DNA]</scope>
    <source>
        <strain evidence="3">DSM 17044</strain>
    </source>
</reference>
<dbReference type="OrthoDB" id="737780at2"/>
<gene>
    <name evidence="2" type="ORF">SAMN05444354_105325</name>
</gene>
<dbReference type="InterPro" id="IPR049756">
    <property type="entry name" value="PlcA-like_dom"/>
</dbReference>
<sequence>MTTRKPRGKGQAGSRKAEEKGATGRPAAPPRSAAKKGGRKPVQASAPAQVPEPTLPPLTPAPTGAPLAFNSRTSELLSPSQVRTAEAAALRGLTARRAFQAVMTPEAPPSSPAAAPMPGERMALSFGPGAGDPGGSGGSGDKERQRLVALRKETAKRPVVSVRPDYFGTAEHRASAEHLASLLSGKSVFSHASRSSARQSHVLLRTAETELAPDAVLERQGLTVASADPTWREPFQDRLEDLMARYRPLTELEIRPGLTLTYGEVVALAGDYYATPEELSEELTPAVADAIRGVTPQDEGTFLLNTHRGWFDYVNLANENQDHFAPRSWARYALHHKEALLLALDKDLDAALVRNAFADHFLTDAFASGHLRVPRDLLTGLSGGLPSKKMHDEENVYGLWVRSASGFVWRSYGDDQLGTNPVHLTLTAHAVGLSLLRVFRAYRMEGRAAAGLRAALEEGPELSLTAGEMVSPLTLPGYLGEVAGLPGIREHLPVPLGSVETPDPGGVLANYPPQVGADGKRRKGTPDFEAYFRFE</sequence>
<evidence type="ECO:0008006" key="4">
    <source>
        <dbReference type="Google" id="ProtNLM"/>
    </source>
</evidence>
<dbReference type="AlphaFoldDB" id="A0A1H7PMM7"/>
<dbReference type="RefSeq" id="WP_075006634.1">
    <property type="nucleotide sequence ID" value="NZ_FOAP01000005.1"/>
</dbReference>
<feature type="compositionally biased region" description="Gly residues" evidence="1">
    <location>
        <begin position="128"/>
        <end position="139"/>
    </location>
</feature>
<accession>A0A1H7PMM7</accession>
<feature type="region of interest" description="Disordered" evidence="1">
    <location>
        <begin position="104"/>
        <end position="143"/>
    </location>
</feature>
<feature type="compositionally biased region" description="Polar residues" evidence="1">
    <location>
        <begin position="70"/>
        <end position="80"/>
    </location>
</feature>
<dbReference type="CDD" id="cd22893">
    <property type="entry name" value="PlcA-like"/>
    <property type="match status" value="1"/>
</dbReference>
<keyword evidence="3" id="KW-1185">Reference proteome</keyword>
<evidence type="ECO:0000256" key="1">
    <source>
        <dbReference type="SAM" id="MobiDB-lite"/>
    </source>
</evidence>
<evidence type="ECO:0000313" key="2">
    <source>
        <dbReference type="EMBL" id="SEL36317.1"/>
    </source>
</evidence>
<dbReference type="Proteomes" id="UP000182719">
    <property type="component" value="Unassembled WGS sequence"/>
</dbReference>
<organism evidence="2 3">
    <name type="scientific">Stigmatella aurantiaca</name>
    <dbReference type="NCBI Taxonomy" id="41"/>
    <lineage>
        <taxon>Bacteria</taxon>
        <taxon>Pseudomonadati</taxon>
        <taxon>Myxococcota</taxon>
        <taxon>Myxococcia</taxon>
        <taxon>Myxococcales</taxon>
        <taxon>Cystobacterineae</taxon>
        <taxon>Archangiaceae</taxon>
        <taxon>Stigmatella</taxon>
    </lineage>
</organism>
<evidence type="ECO:0000313" key="3">
    <source>
        <dbReference type="Proteomes" id="UP000182719"/>
    </source>
</evidence>
<protein>
    <recommendedName>
        <fullName evidence="4">Phospholipase C</fullName>
    </recommendedName>
</protein>
<dbReference type="EMBL" id="FOAP01000005">
    <property type="protein sequence ID" value="SEL36317.1"/>
    <property type="molecule type" value="Genomic_DNA"/>
</dbReference>
<name>A0A1H7PMM7_STIAU</name>
<feature type="compositionally biased region" description="Low complexity" evidence="1">
    <location>
        <begin position="23"/>
        <end position="32"/>
    </location>
</feature>
<proteinExistence type="predicted"/>
<feature type="region of interest" description="Disordered" evidence="1">
    <location>
        <begin position="1"/>
        <end position="80"/>
    </location>
</feature>